<dbReference type="AlphaFoldDB" id="A0AAD2CR92"/>
<comment type="caution">
    <text evidence="2">The sequence shown here is derived from an EMBL/GenBank/DDBJ whole genome shotgun (WGS) entry which is preliminary data.</text>
</comment>
<feature type="compositionally biased region" description="Acidic residues" evidence="1">
    <location>
        <begin position="84"/>
        <end position="95"/>
    </location>
</feature>
<evidence type="ECO:0000313" key="2">
    <source>
        <dbReference type="EMBL" id="CAJ1940653.1"/>
    </source>
</evidence>
<dbReference type="Proteomes" id="UP001295423">
    <property type="component" value="Unassembled WGS sequence"/>
</dbReference>
<evidence type="ECO:0000256" key="1">
    <source>
        <dbReference type="SAM" id="MobiDB-lite"/>
    </source>
</evidence>
<dbReference type="EMBL" id="CAKOGP040000928">
    <property type="protein sequence ID" value="CAJ1940653.1"/>
    <property type="molecule type" value="Genomic_DNA"/>
</dbReference>
<feature type="non-terminal residue" evidence="2">
    <location>
        <position position="235"/>
    </location>
</feature>
<protein>
    <submittedName>
        <fullName evidence="2">Uncharacterized protein</fullName>
    </submittedName>
</protein>
<feature type="region of interest" description="Disordered" evidence="1">
    <location>
        <begin position="1"/>
        <end position="113"/>
    </location>
</feature>
<evidence type="ECO:0000313" key="3">
    <source>
        <dbReference type="Proteomes" id="UP001295423"/>
    </source>
</evidence>
<keyword evidence="3" id="KW-1185">Reference proteome</keyword>
<reference evidence="2" key="1">
    <citation type="submission" date="2023-08" db="EMBL/GenBank/DDBJ databases">
        <authorList>
            <person name="Audoor S."/>
            <person name="Bilcke G."/>
        </authorList>
    </citation>
    <scope>NUCLEOTIDE SEQUENCE</scope>
</reference>
<feature type="non-terminal residue" evidence="2">
    <location>
        <position position="1"/>
    </location>
</feature>
<proteinExistence type="predicted"/>
<sequence length="235" mass="25732">MYSIDEPGTDVQRESTSSEGDQVQNSNRFAPLQSDDDSFEGSGIQEFDEVEVVAVKKNASKAPESSDEDEDTEADDTNDRENIVDDAMEEDDDDERVNTAGANPPDEAMDNNTLPLTSRKLTATQDSAGTGTFMEPSETTPSCVQRPPTLAERISNLIQVNMEGIPGKCHIFETTFSLDYQGSDSGTVAEALLPTVLTSMEEAINNSPNELKLLPISDTTYKQPNLWIRNSVDLR</sequence>
<organism evidence="2 3">
    <name type="scientific">Cylindrotheca closterium</name>
    <dbReference type="NCBI Taxonomy" id="2856"/>
    <lineage>
        <taxon>Eukaryota</taxon>
        <taxon>Sar</taxon>
        <taxon>Stramenopiles</taxon>
        <taxon>Ochrophyta</taxon>
        <taxon>Bacillariophyta</taxon>
        <taxon>Bacillariophyceae</taxon>
        <taxon>Bacillariophycidae</taxon>
        <taxon>Bacillariales</taxon>
        <taxon>Bacillariaceae</taxon>
        <taxon>Cylindrotheca</taxon>
    </lineage>
</organism>
<accession>A0AAD2CR92</accession>
<feature type="compositionally biased region" description="Polar residues" evidence="1">
    <location>
        <begin position="14"/>
        <end position="28"/>
    </location>
</feature>
<name>A0AAD2CR92_9STRA</name>
<feature type="compositionally biased region" description="Acidic residues" evidence="1">
    <location>
        <begin position="65"/>
        <end position="76"/>
    </location>
</feature>
<gene>
    <name evidence="2" type="ORF">CYCCA115_LOCUS7137</name>
</gene>